<dbReference type="EMBL" id="JAVRHU010000019">
    <property type="protein sequence ID" value="MDT0622974.1"/>
    <property type="molecule type" value="Genomic_DNA"/>
</dbReference>
<sequence length="85" mass="10153">FRAVDKLKNNANVIPKTECVLRFFIKGALNNKNTRFVTQRFSFSILRQIDRQTTPEYAFRDSILPVFSYKRELNNRRKFTSYLEA</sequence>
<accession>A0ABU3BLH4</accession>
<gene>
    <name evidence="1" type="ORF">RM520_15210</name>
</gene>
<protein>
    <submittedName>
        <fullName evidence="1">Uncharacterized protein</fullName>
    </submittedName>
</protein>
<name>A0ABU3BLH4_9FLAO</name>
<dbReference type="Proteomes" id="UP001250662">
    <property type="component" value="Unassembled WGS sequence"/>
</dbReference>
<organism evidence="1 2">
    <name type="scientific">Croceitalea vernalis</name>
    <dbReference type="NCBI Taxonomy" id="3075599"/>
    <lineage>
        <taxon>Bacteria</taxon>
        <taxon>Pseudomonadati</taxon>
        <taxon>Bacteroidota</taxon>
        <taxon>Flavobacteriia</taxon>
        <taxon>Flavobacteriales</taxon>
        <taxon>Flavobacteriaceae</taxon>
        <taxon>Croceitalea</taxon>
    </lineage>
</organism>
<feature type="non-terminal residue" evidence="1">
    <location>
        <position position="1"/>
    </location>
</feature>
<proteinExistence type="predicted"/>
<evidence type="ECO:0000313" key="1">
    <source>
        <dbReference type="EMBL" id="MDT0622974.1"/>
    </source>
</evidence>
<keyword evidence="2" id="KW-1185">Reference proteome</keyword>
<comment type="caution">
    <text evidence="1">The sequence shown here is derived from an EMBL/GenBank/DDBJ whole genome shotgun (WGS) entry which is preliminary data.</text>
</comment>
<reference evidence="1 2" key="1">
    <citation type="submission" date="2023-09" db="EMBL/GenBank/DDBJ databases">
        <authorList>
            <person name="Rey-Velasco X."/>
        </authorList>
    </citation>
    <scope>NUCLEOTIDE SEQUENCE [LARGE SCALE GENOMIC DNA]</scope>
    <source>
        <strain evidence="1 2">P007</strain>
    </source>
</reference>
<dbReference type="RefSeq" id="WP_311388566.1">
    <property type="nucleotide sequence ID" value="NZ_JAVRHU010000019.1"/>
</dbReference>
<evidence type="ECO:0000313" key="2">
    <source>
        <dbReference type="Proteomes" id="UP001250662"/>
    </source>
</evidence>